<dbReference type="InterPro" id="IPR032720">
    <property type="entry name" value="Cys_rich_CWC"/>
</dbReference>
<sequence>MEIQQQCPLCGGDNHCGVANAQQSCWYMTEHFPKPLLASVSSDGQQCICPHCLHTYQEDERL</sequence>
<evidence type="ECO:0008006" key="3">
    <source>
        <dbReference type="Google" id="ProtNLM"/>
    </source>
</evidence>
<keyword evidence="2" id="KW-1185">Reference proteome</keyword>
<name>A0ABQ5NQE9_9BACI</name>
<dbReference type="RefSeq" id="WP_264990265.1">
    <property type="nucleotide sequence ID" value="NZ_BRZA01000008.1"/>
</dbReference>
<protein>
    <recommendedName>
        <fullName evidence="3">Cysteine-rich CWC family protein</fullName>
    </recommendedName>
</protein>
<dbReference type="Proteomes" id="UP001065593">
    <property type="component" value="Unassembled WGS sequence"/>
</dbReference>
<proteinExistence type="predicted"/>
<organism evidence="1 2">
    <name type="scientific">Lysinibacillus piscis</name>
    <dbReference type="NCBI Taxonomy" id="2518931"/>
    <lineage>
        <taxon>Bacteria</taxon>
        <taxon>Bacillati</taxon>
        <taxon>Bacillota</taxon>
        <taxon>Bacilli</taxon>
        <taxon>Bacillales</taxon>
        <taxon>Bacillaceae</taxon>
        <taxon>Lysinibacillus</taxon>
    </lineage>
</organism>
<reference evidence="1" key="1">
    <citation type="submission" date="2022-08" db="EMBL/GenBank/DDBJ databases">
        <title>Draft genome sequence of Lysinibacillus sp. strain KH24.</title>
        <authorList>
            <person name="Kanbe H."/>
            <person name="Itoh H."/>
        </authorList>
    </citation>
    <scope>NUCLEOTIDE SEQUENCE</scope>
    <source>
        <strain evidence="1">KH24</strain>
    </source>
</reference>
<dbReference type="Pfam" id="PF14375">
    <property type="entry name" value="Cys_rich_CWC"/>
    <property type="match status" value="1"/>
</dbReference>
<evidence type="ECO:0000313" key="1">
    <source>
        <dbReference type="EMBL" id="GLC90352.1"/>
    </source>
</evidence>
<evidence type="ECO:0000313" key="2">
    <source>
        <dbReference type="Proteomes" id="UP001065593"/>
    </source>
</evidence>
<gene>
    <name evidence="1" type="ORF">LYSBPC_34790</name>
</gene>
<comment type="caution">
    <text evidence="1">The sequence shown here is derived from an EMBL/GenBank/DDBJ whole genome shotgun (WGS) entry which is preliminary data.</text>
</comment>
<accession>A0ABQ5NQE9</accession>
<dbReference type="EMBL" id="BRZA01000008">
    <property type="protein sequence ID" value="GLC90352.1"/>
    <property type="molecule type" value="Genomic_DNA"/>
</dbReference>